<dbReference type="RefSeq" id="WP_006979868.1">
    <property type="nucleotide sequence ID" value="NZ_ABVL01000006.1"/>
</dbReference>
<evidence type="ECO:0000313" key="4">
    <source>
        <dbReference type="Proteomes" id="UP000005824"/>
    </source>
</evidence>
<dbReference type="Gene3D" id="3.90.25.10">
    <property type="entry name" value="UDP-galactose 4-epimerase, domain 1"/>
    <property type="match status" value="1"/>
</dbReference>
<dbReference type="Gene3D" id="3.40.50.720">
    <property type="entry name" value="NAD(P)-binding Rossmann-like Domain"/>
    <property type="match status" value="1"/>
</dbReference>
<comment type="similarity">
    <text evidence="1">Belongs to the NAD(P)-dependent epimerase/dehydratase family.</text>
</comment>
<organism evidence="3 4">
    <name type="scientific">Chthoniobacter flavus Ellin428</name>
    <dbReference type="NCBI Taxonomy" id="497964"/>
    <lineage>
        <taxon>Bacteria</taxon>
        <taxon>Pseudomonadati</taxon>
        <taxon>Verrucomicrobiota</taxon>
        <taxon>Spartobacteria</taxon>
        <taxon>Chthoniobacterales</taxon>
        <taxon>Chthoniobacteraceae</taxon>
        <taxon>Chthoniobacter</taxon>
    </lineage>
</organism>
<accession>B4D0U2</accession>
<dbReference type="InterPro" id="IPR036291">
    <property type="entry name" value="NAD(P)-bd_dom_sf"/>
</dbReference>
<gene>
    <name evidence="3" type="ORF">CfE428DRAFT_2543</name>
</gene>
<feature type="domain" description="NAD-dependent epimerase/dehydratase" evidence="2">
    <location>
        <begin position="4"/>
        <end position="243"/>
    </location>
</feature>
<dbReference type="Pfam" id="PF01370">
    <property type="entry name" value="Epimerase"/>
    <property type="match status" value="1"/>
</dbReference>
<reference evidence="3 4" key="1">
    <citation type="journal article" date="2011" name="J. Bacteriol.">
        <title>Genome sequence of Chthoniobacter flavus Ellin428, an aerobic heterotrophic soil bacterium.</title>
        <authorList>
            <person name="Kant R."/>
            <person name="van Passel M.W."/>
            <person name="Palva A."/>
            <person name="Lucas S."/>
            <person name="Lapidus A."/>
            <person name="Glavina Del Rio T."/>
            <person name="Dalin E."/>
            <person name="Tice H."/>
            <person name="Bruce D."/>
            <person name="Goodwin L."/>
            <person name="Pitluck S."/>
            <person name="Larimer F.W."/>
            <person name="Land M.L."/>
            <person name="Hauser L."/>
            <person name="Sangwan P."/>
            <person name="de Vos W.M."/>
            <person name="Janssen P.H."/>
            <person name="Smidt H."/>
        </authorList>
    </citation>
    <scope>NUCLEOTIDE SEQUENCE [LARGE SCALE GENOMIC DNA]</scope>
    <source>
        <strain evidence="3 4">Ellin428</strain>
    </source>
</reference>
<evidence type="ECO:0000259" key="2">
    <source>
        <dbReference type="Pfam" id="PF01370"/>
    </source>
</evidence>
<keyword evidence="4" id="KW-1185">Reference proteome</keyword>
<dbReference type="eggNOG" id="COG0451">
    <property type="taxonomic scope" value="Bacteria"/>
</dbReference>
<evidence type="ECO:0000256" key="1">
    <source>
        <dbReference type="ARBA" id="ARBA00007637"/>
    </source>
</evidence>
<dbReference type="AlphaFoldDB" id="B4D0U2"/>
<dbReference type="InterPro" id="IPR001509">
    <property type="entry name" value="Epimerase_deHydtase"/>
</dbReference>
<sequence length="323" mass="35714" precursor="true">MRAFITGGAGFIGSSVADQLLSDGHEVIVWDNFSTGQERFLEKALISPACQLVRGDNLEVKALTQAMSGCDIVFHFGANADVRFGLHHPERDLQQNTLATFGVLEAVRANGIKRIAFSSTGSVYGEAETIPTPEDAPFPVQTSLYGASKLACEGLIAAYCEGFGLEGYIFRFVSILGERYTHGHVFDFYKQLQEHPGHLDVLGDGRQRKSYLHIGDCVRAMLHAVESGSARDMKHRVQIYNLGTNDYCEVKDSIGWICARLGLQPELRFKGGDRGWVGDNPFIFLDTAKIRALGWAPKLTIREGVERTVDWLAANPWIFDART</sequence>
<dbReference type="InParanoid" id="B4D0U2"/>
<dbReference type="PANTHER" id="PTHR43000">
    <property type="entry name" value="DTDP-D-GLUCOSE 4,6-DEHYDRATASE-RELATED"/>
    <property type="match status" value="1"/>
</dbReference>
<dbReference type="EMBL" id="ABVL01000006">
    <property type="protein sequence ID" value="EDY19954.1"/>
    <property type="molecule type" value="Genomic_DNA"/>
</dbReference>
<proteinExistence type="inferred from homology"/>
<name>B4D0U2_9BACT</name>
<protein>
    <submittedName>
        <fullName evidence="3">NAD-dependent epimerase/dehydratase</fullName>
    </submittedName>
</protein>
<dbReference type="CDD" id="cd05234">
    <property type="entry name" value="UDP_G4E_2_SDR_e"/>
    <property type="match status" value="1"/>
</dbReference>
<dbReference type="STRING" id="497964.CfE428DRAFT_2543"/>
<comment type="caution">
    <text evidence="3">The sequence shown here is derived from an EMBL/GenBank/DDBJ whole genome shotgun (WGS) entry which is preliminary data.</text>
</comment>
<dbReference type="Proteomes" id="UP000005824">
    <property type="component" value="Unassembled WGS sequence"/>
</dbReference>
<evidence type="ECO:0000313" key="3">
    <source>
        <dbReference type="EMBL" id="EDY19954.1"/>
    </source>
</evidence>
<dbReference type="SUPFAM" id="SSF51735">
    <property type="entry name" value="NAD(P)-binding Rossmann-fold domains"/>
    <property type="match status" value="1"/>
</dbReference>